<feature type="region of interest" description="Disordered" evidence="1">
    <location>
        <begin position="1"/>
        <end position="21"/>
    </location>
</feature>
<protein>
    <submittedName>
        <fullName evidence="2">Uncharacterized protein</fullName>
    </submittedName>
</protein>
<reference evidence="2 3" key="1">
    <citation type="submission" date="2017-11" db="EMBL/GenBank/DDBJ databases">
        <title>Reclassification of Bisgaard taxon 7 as Conservatibacter flavescens gen. nov., sp. nov.</title>
        <authorList>
            <person name="Christensen H."/>
        </authorList>
    </citation>
    <scope>NUCLEOTIDE SEQUENCE [LARGE SCALE GENOMIC DNA]</scope>
    <source>
        <strain evidence="2 3">7_4</strain>
    </source>
</reference>
<feature type="compositionally biased region" description="Polar residues" evidence="1">
    <location>
        <begin position="11"/>
        <end position="21"/>
    </location>
</feature>
<keyword evidence="3" id="KW-1185">Reference proteome</keyword>
<gene>
    <name evidence="2" type="ORF">CVP05_03155</name>
</gene>
<dbReference type="RefSeq" id="WP_100288114.1">
    <property type="nucleotide sequence ID" value="NZ_PHHA01000003.1"/>
</dbReference>
<dbReference type="AlphaFoldDB" id="A0A2M8S4W3"/>
<evidence type="ECO:0000313" key="2">
    <source>
        <dbReference type="EMBL" id="PJG86182.1"/>
    </source>
</evidence>
<sequence length="79" mass="8897">MDKHSILKFFNDNSQTKSNNTNDEMSLQIMNHGNIVVNYGDNATTNVGCEVNNNENLTCEDKAEVNALIRTLENKKAHK</sequence>
<name>A0A2M8S4W3_9PAST</name>
<dbReference type="Proteomes" id="UP000229329">
    <property type="component" value="Unassembled WGS sequence"/>
</dbReference>
<proteinExistence type="predicted"/>
<organism evidence="2 3">
    <name type="scientific">Conservatibacter flavescens</name>
    <dbReference type="NCBI Taxonomy" id="28161"/>
    <lineage>
        <taxon>Bacteria</taxon>
        <taxon>Pseudomonadati</taxon>
        <taxon>Pseudomonadota</taxon>
        <taxon>Gammaproteobacteria</taxon>
        <taxon>Pasteurellales</taxon>
        <taxon>Pasteurellaceae</taxon>
        <taxon>Conservatibacter</taxon>
    </lineage>
</organism>
<dbReference type="OrthoDB" id="9906494at2"/>
<dbReference type="EMBL" id="PHHA01000003">
    <property type="protein sequence ID" value="PJG86182.1"/>
    <property type="molecule type" value="Genomic_DNA"/>
</dbReference>
<evidence type="ECO:0000313" key="3">
    <source>
        <dbReference type="Proteomes" id="UP000229329"/>
    </source>
</evidence>
<accession>A0A2M8S4W3</accession>
<evidence type="ECO:0000256" key="1">
    <source>
        <dbReference type="SAM" id="MobiDB-lite"/>
    </source>
</evidence>
<comment type="caution">
    <text evidence="2">The sequence shown here is derived from an EMBL/GenBank/DDBJ whole genome shotgun (WGS) entry which is preliminary data.</text>
</comment>